<reference evidence="2 3" key="1">
    <citation type="submission" date="2014-07" db="EMBL/GenBank/DDBJ databases">
        <title>Unique and conserved regions in Vibrio harveyi and related species in comparison with the shrimp pathogen Vibrio harveyi CAIM 1792.</title>
        <authorList>
            <person name="Espinoza-Valles I."/>
            <person name="Vora G."/>
            <person name="Leekitcharoenphon P."/>
            <person name="Ussery D."/>
            <person name="Hoj L."/>
            <person name="Gomez-Gil B."/>
        </authorList>
    </citation>
    <scope>NUCLEOTIDE SEQUENCE [LARGE SCALE GENOMIC DNA]</scope>
    <source>
        <strain evidence="3">CAIM 1854 / LMG 25443</strain>
    </source>
</reference>
<keyword evidence="1" id="KW-0812">Transmembrane</keyword>
<proteinExistence type="predicted"/>
<comment type="caution">
    <text evidence="2">The sequence shown here is derived from an EMBL/GenBank/DDBJ whole genome shotgun (WGS) entry which is preliminary data.</text>
</comment>
<dbReference type="PATRIC" id="fig|1229493.5.peg.1165"/>
<dbReference type="RefSeq" id="WP_020194518.1">
    <property type="nucleotide sequence ID" value="NZ_BAOH01000005.1"/>
</dbReference>
<evidence type="ECO:0000313" key="3">
    <source>
        <dbReference type="Proteomes" id="UP000031586"/>
    </source>
</evidence>
<gene>
    <name evidence="2" type="ORF">H735_10380</name>
</gene>
<keyword evidence="1" id="KW-1133">Transmembrane helix</keyword>
<dbReference type="EMBL" id="JPRD01000015">
    <property type="protein sequence ID" value="KIF53321.1"/>
    <property type="molecule type" value="Genomic_DNA"/>
</dbReference>
<evidence type="ECO:0000256" key="1">
    <source>
        <dbReference type="SAM" id="Phobius"/>
    </source>
</evidence>
<evidence type="ECO:0000313" key="2">
    <source>
        <dbReference type="EMBL" id="KIF53321.1"/>
    </source>
</evidence>
<name>A0A0C1ZJG7_9VIBR</name>
<sequence length="167" mass="19074">MRSSKKSLPLYIPLLVGALIGWCVIFLFNATTHKGMFEHEELLSQLDRAYSEAWSNPRFNELYVRNYKSDQLNSSGMSELGDKEYYTIYTDCVYETNTCTFSMRAVYMDDKPTNDGYAIVRNSNDGSISVYAEGKYLDPEVFYYSLADNLNSLEENLSELSAVPPVK</sequence>
<dbReference type="Proteomes" id="UP000031586">
    <property type="component" value="Unassembled WGS sequence"/>
</dbReference>
<feature type="transmembrane region" description="Helical" evidence="1">
    <location>
        <begin position="7"/>
        <end position="28"/>
    </location>
</feature>
<accession>A0A0C1ZJG7</accession>
<protein>
    <submittedName>
        <fullName evidence="2">Uncharacterized protein</fullName>
    </submittedName>
</protein>
<dbReference type="AlphaFoldDB" id="A0A0C1ZJG7"/>
<organism evidence="2 3">
    <name type="scientific">Vibrio owensii CAIM 1854 = LMG 25443</name>
    <dbReference type="NCBI Taxonomy" id="1229493"/>
    <lineage>
        <taxon>Bacteria</taxon>
        <taxon>Pseudomonadati</taxon>
        <taxon>Pseudomonadota</taxon>
        <taxon>Gammaproteobacteria</taxon>
        <taxon>Vibrionales</taxon>
        <taxon>Vibrionaceae</taxon>
        <taxon>Vibrio</taxon>
    </lineage>
</organism>
<keyword evidence="1" id="KW-0472">Membrane</keyword>